<dbReference type="PANTHER" id="PTHR30619:SF1">
    <property type="entry name" value="RECOMBINATION PROTEIN 2"/>
    <property type="match status" value="1"/>
</dbReference>
<organism evidence="3 4">
    <name type="scientific">Halolamina litorea</name>
    <dbReference type="NCBI Taxonomy" id="1515593"/>
    <lineage>
        <taxon>Archaea</taxon>
        <taxon>Methanobacteriati</taxon>
        <taxon>Methanobacteriota</taxon>
        <taxon>Stenosarchaea group</taxon>
        <taxon>Halobacteria</taxon>
        <taxon>Halobacteriales</taxon>
        <taxon>Haloferacaceae</taxon>
    </lineage>
</organism>
<dbReference type="PROSITE" id="PS51257">
    <property type="entry name" value="PROKAR_LIPOPROTEIN"/>
    <property type="match status" value="1"/>
</dbReference>
<dbReference type="Gene3D" id="3.60.15.10">
    <property type="entry name" value="Ribonuclease Z/Hydroxyacylglutathione hydrolase-like"/>
    <property type="match status" value="1"/>
</dbReference>
<dbReference type="CDD" id="cd07731">
    <property type="entry name" value="ComA-like_MBL-fold"/>
    <property type="match status" value="1"/>
</dbReference>
<dbReference type="RefSeq" id="WP_267645090.1">
    <property type="nucleotide sequence ID" value="NZ_JANHGR010000001.1"/>
</dbReference>
<dbReference type="Proteomes" id="UP001597139">
    <property type="component" value="Unassembled WGS sequence"/>
</dbReference>
<dbReference type="InterPro" id="IPR001322">
    <property type="entry name" value="Lamin_tail_dom"/>
</dbReference>
<proteinExistence type="predicted"/>
<dbReference type="PROSITE" id="PS51841">
    <property type="entry name" value="LTD"/>
    <property type="match status" value="1"/>
</dbReference>
<name>A0ABD6BVZ9_9EURY</name>
<dbReference type="SUPFAM" id="SSF74853">
    <property type="entry name" value="Lamin A/C globular tail domain"/>
    <property type="match status" value="1"/>
</dbReference>
<accession>A0ABD6BVZ9</accession>
<evidence type="ECO:0000313" key="3">
    <source>
        <dbReference type="EMBL" id="MFD1568931.1"/>
    </source>
</evidence>
<dbReference type="InterPro" id="IPR001279">
    <property type="entry name" value="Metallo-B-lactamas"/>
</dbReference>
<dbReference type="InterPro" id="IPR052159">
    <property type="entry name" value="Competence_DNA_uptake"/>
</dbReference>
<protein>
    <submittedName>
        <fullName evidence="3">Lamin tail domain-containing protein</fullName>
    </submittedName>
</protein>
<dbReference type="InterPro" id="IPR036415">
    <property type="entry name" value="Lamin_tail_dom_sf"/>
</dbReference>
<dbReference type="InterPro" id="IPR035681">
    <property type="entry name" value="ComA-like_MBL"/>
</dbReference>
<dbReference type="Pfam" id="PF00932">
    <property type="entry name" value="LTD"/>
    <property type="match status" value="1"/>
</dbReference>
<feature type="region of interest" description="Disordered" evidence="1">
    <location>
        <begin position="26"/>
        <end position="55"/>
    </location>
</feature>
<dbReference type="SUPFAM" id="SSF56281">
    <property type="entry name" value="Metallo-hydrolase/oxidoreductase"/>
    <property type="match status" value="1"/>
</dbReference>
<dbReference type="InterPro" id="IPR036866">
    <property type="entry name" value="RibonucZ/Hydroxyglut_hydro"/>
</dbReference>
<feature type="compositionally biased region" description="Low complexity" evidence="1">
    <location>
        <begin position="41"/>
        <end position="55"/>
    </location>
</feature>
<dbReference type="AlphaFoldDB" id="A0ABD6BVZ9"/>
<evidence type="ECO:0000259" key="2">
    <source>
        <dbReference type="PROSITE" id="PS51841"/>
    </source>
</evidence>
<feature type="compositionally biased region" description="Low complexity" evidence="1">
    <location>
        <begin position="362"/>
        <end position="381"/>
    </location>
</feature>
<dbReference type="Gene3D" id="2.60.40.1260">
    <property type="entry name" value="Lamin Tail domain"/>
    <property type="match status" value="1"/>
</dbReference>
<evidence type="ECO:0000256" key="1">
    <source>
        <dbReference type="SAM" id="MobiDB-lite"/>
    </source>
</evidence>
<feature type="domain" description="LTD" evidence="2">
    <location>
        <begin position="371"/>
        <end position="490"/>
    </location>
</feature>
<dbReference type="SMART" id="SM00849">
    <property type="entry name" value="Lactamase_B"/>
    <property type="match status" value="1"/>
</dbReference>
<sequence>MSTRRLLAIIAVLGVVVLAGCAAEANPTAEPVSTTSEPVSATPTEDQTTTAPATATEAAPEGELSVHQLNVGQGSSTLVIGPSGETILIDTGDWRDDGEDVIAYLEAQGVTRIDHLVTTHPDADHIGGHAAVIKHFETELDGVGAVYDPGIASSSATYDRYLDAVETHNVTLYRTQAGDSIQMSGMEAQVLAPPEGYVANEDSNENSIVLHLPFGASSFLLPGDGETASEEYLVDTYGDSLNSTILAAGHHGSQSSTSEAFLEAVSPQAVVVSSAYDSQYGHPHEEVLTRLEARSIPTYWTATHGTIIFTSNGSAVTVATEQAAPTTATQLRSGDPVEPGAAGDVTERLVIDADGSGTAPITSPTEATTDAPTTSTATDGGASIELATINADAEGDESENLNGEYVTFENTGSSSVDLSGWELADAADHTYTIPEGTVLEPGDRITIYTGSGTDTETELYWGQSSPVWNNGGDTIILRDESGNIVIEEAY</sequence>
<dbReference type="PANTHER" id="PTHR30619">
    <property type="entry name" value="DNA INTERNALIZATION/COMPETENCE PROTEIN COMEC/REC2"/>
    <property type="match status" value="1"/>
</dbReference>
<dbReference type="Pfam" id="PF00753">
    <property type="entry name" value="Lactamase_B"/>
    <property type="match status" value="1"/>
</dbReference>
<evidence type="ECO:0000313" key="4">
    <source>
        <dbReference type="Proteomes" id="UP001597139"/>
    </source>
</evidence>
<reference evidence="3 4" key="1">
    <citation type="journal article" date="2019" name="Int. J. Syst. Evol. Microbiol.">
        <title>The Global Catalogue of Microorganisms (GCM) 10K type strain sequencing project: providing services to taxonomists for standard genome sequencing and annotation.</title>
        <authorList>
            <consortium name="The Broad Institute Genomics Platform"/>
            <consortium name="The Broad Institute Genome Sequencing Center for Infectious Disease"/>
            <person name="Wu L."/>
            <person name="Ma J."/>
        </authorList>
    </citation>
    <scope>NUCLEOTIDE SEQUENCE [LARGE SCALE GENOMIC DNA]</scope>
    <source>
        <strain evidence="3 4">CGMCC 1.12859</strain>
    </source>
</reference>
<comment type="caution">
    <text evidence="3">The sequence shown here is derived from an EMBL/GenBank/DDBJ whole genome shotgun (WGS) entry which is preliminary data.</text>
</comment>
<dbReference type="EMBL" id="JBHUCZ010000027">
    <property type="protein sequence ID" value="MFD1568931.1"/>
    <property type="molecule type" value="Genomic_DNA"/>
</dbReference>
<feature type="region of interest" description="Disordered" evidence="1">
    <location>
        <begin position="354"/>
        <end position="381"/>
    </location>
</feature>
<gene>
    <name evidence="3" type="ORF">ACFSAU_15660</name>
</gene>
<keyword evidence="4" id="KW-1185">Reference proteome</keyword>